<accession>A0A382H7T5</accession>
<dbReference type="EMBL" id="UINC01059599">
    <property type="protein sequence ID" value="SVB83195.1"/>
    <property type="molecule type" value="Genomic_DNA"/>
</dbReference>
<reference evidence="1" key="1">
    <citation type="submission" date="2018-05" db="EMBL/GenBank/DDBJ databases">
        <authorList>
            <person name="Lanie J.A."/>
            <person name="Ng W.-L."/>
            <person name="Kazmierczak K.M."/>
            <person name="Andrzejewski T.M."/>
            <person name="Davidsen T.M."/>
            <person name="Wayne K.J."/>
            <person name="Tettelin H."/>
            <person name="Glass J.I."/>
            <person name="Rusch D."/>
            <person name="Podicherti R."/>
            <person name="Tsui H.-C.T."/>
            <person name="Winkler M.E."/>
        </authorList>
    </citation>
    <scope>NUCLEOTIDE SEQUENCE</scope>
</reference>
<organism evidence="1">
    <name type="scientific">marine metagenome</name>
    <dbReference type="NCBI Taxonomy" id="408172"/>
    <lineage>
        <taxon>unclassified sequences</taxon>
        <taxon>metagenomes</taxon>
        <taxon>ecological metagenomes</taxon>
    </lineage>
</organism>
<proteinExistence type="predicted"/>
<evidence type="ECO:0000313" key="1">
    <source>
        <dbReference type="EMBL" id="SVB83195.1"/>
    </source>
</evidence>
<gene>
    <name evidence="1" type="ORF">METZ01_LOCUS236049</name>
</gene>
<dbReference type="AlphaFoldDB" id="A0A382H7T5"/>
<name>A0A382H7T5_9ZZZZ</name>
<sequence length="72" mass="7724">MSIQAPLSGAFAARVARIKTNSPEIFCHGVRNYVPNTLGAGLAIKNKQSLAATLVRVKKAACLQKIQHTHGR</sequence>
<protein>
    <submittedName>
        <fullName evidence="1">Uncharacterized protein</fullName>
    </submittedName>
</protein>